<reference evidence="4" key="1">
    <citation type="submission" date="2020-05" db="EMBL/GenBank/DDBJ databases">
        <authorList>
            <person name="Chiriac C."/>
            <person name="Salcher M."/>
            <person name="Ghai R."/>
            <person name="Kavagutti S V."/>
        </authorList>
    </citation>
    <scope>NUCLEOTIDE SEQUENCE</scope>
</reference>
<name>A0A6J6UHV1_9ZZZZ</name>
<dbReference type="Gene3D" id="3.40.50.10350">
    <property type="entry name" value="Glycerate kinase, domain 1"/>
    <property type="match status" value="1"/>
</dbReference>
<evidence type="ECO:0000256" key="2">
    <source>
        <dbReference type="ARBA" id="ARBA00022679"/>
    </source>
</evidence>
<dbReference type="GO" id="GO:0008887">
    <property type="term" value="F:glycerate kinase activity"/>
    <property type="evidence" value="ECO:0007669"/>
    <property type="project" value="InterPro"/>
</dbReference>
<dbReference type="Gene3D" id="3.90.1510.10">
    <property type="entry name" value="Glycerate kinase, domain 2"/>
    <property type="match status" value="1"/>
</dbReference>
<dbReference type="NCBIfam" id="TIGR00045">
    <property type="entry name" value="glycerate kinase"/>
    <property type="match status" value="1"/>
</dbReference>
<dbReference type="InterPro" id="IPR018193">
    <property type="entry name" value="Glyc_kinase_flavodox-like_fold"/>
</dbReference>
<dbReference type="Pfam" id="PF02595">
    <property type="entry name" value="Gly_kinase"/>
    <property type="match status" value="1"/>
</dbReference>
<sequence length="365" mass="38589">MQKALRVLITPDSFKGSATNQEVADAIALGWKKVRTQDEINCFPMADGGEGTLETFAMRFPRAQRIKIEVNFHEKQKRIATWLLLDDGTAIIELAEACGLTHMKVLDPLKASTFAFGQVLKSAAENAQVKKIIACIGGSASTDGGVGALIALGARFLSASGDSIQLGGVGLKEIHTVDFSEMIKPPQLGSTCLADVNNFLLGDNGAAKTYGPQKGATAKDIEILEAGLKRLMEVSKKNDFPGAGAAGGTSFGLNFGWGTSLNSGAKVIAELMGLREEINKSDIVITGEGKYDLQSAQGKVVGLIQELSAEYKKRTLLCVGSSDVDFPSNHLSGVVLEDLAGSKEAAMSDSLQWLVKAGELLAQQV</sequence>
<keyword evidence="2" id="KW-0808">Transferase</keyword>
<proteinExistence type="inferred from homology"/>
<dbReference type="PANTHER" id="PTHR21599">
    <property type="entry name" value="GLYCERATE KINASE"/>
    <property type="match status" value="1"/>
</dbReference>
<dbReference type="GO" id="GO:0031388">
    <property type="term" value="P:organic acid phosphorylation"/>
    <property type="evidence" value="ECO:0007669"/>
    <property type="project" value="InterPro"/>
</dbReference>
<organism evidence="4">
    <name type="scientific">freshwater metagenome</name>
    <dbReference type="NCBI Taxonomy" id="449393"/>
    <lineage>
        <taxon>unclassified sequences</taxon>
        <taxon>metagenomes</taxon>
        <taxon>ecological metagenomes</taxon>
    </lineage>
</organism>
<dbReference type="PANTHER" id="PTHR21599:SF0">
    <property type="entry name" value="GLYCERATE KINASE"/>
    <property type="match status" value="1"/>
</dbReference>
<dbReference type="EMBL" id="CAEZZI010000077">
    <property type="protein sequence ID" value="CAB4758734.1"/>
    <property type="molecule type" value="Genomic_DNA"/>
</dbReference>
<dbReference type="InterPro" id="IPR036129">
    <property type="entry name" value="Glycerate_kinase_sf"/>
</dbReference>
<evidence type="ECO:0000256" key="3">
    <source>
        <dbReference type="ARBA" id="ARBA00022777"/>
    </source>
</evidence>
<accession>A0A6J6UHV1</accession>
<dbReference type="AlphaFoldDB" id="A0A6J6UHV1"/>
<evidence type="ECO:0000256" key="1">
    <source>
        <dbReference type="ARBA" id="ARBA00006284"/>
    </source>
</evidence>
<dbReference type="InterPro" id="IPR004381">
    <property type="entry name" value="Glycerate_kinase"/>
</dbReference>
<dbReference type="InterPro" id="IPR018197">
    <property type="entry name" value="Glycerate_kinase_RE-like"/>
</dbReference>
<evidence type="ECO:0000313" key="4">
    <source>
        <dbReference type="EMBL" id="CAB4758734.1"/>
    </source>
</evidence>
<keyword evidence="3" id="KW-0418">Kinase</keyword>
<dbReference type="SUPFAM" id="SSF110738">
    <property type="entry name" value="Glycerate kinase I"/>
    <property type="match status" value="1"/>
</dbReference>
<comment type="similarity">
    <text evidence="1">Belongs to the glycerate kinase type-1 family.</text>
</comment>
<protein>
    <submittedName>
        <fullName evidence="4">Unannotated protein</fullName>
    </submittedName>
</protein>
<gene>
    <name evidence="4" type="ORF">UFOPK2842_00823</name>
</gene>
<dbReference type="PIRSF" id="PIRSF006078">
    <property type="entry name" value="GlxK"/>
    <property type="match status" value="1"/>
</dbReference>